<accession>A0AAV5JZ70</accession>
<protein>
    <recommendedName>
        <fullName evidence="3">F-box protein</fullName>
    </recommendedName>
</protein>
<comment type="caution">
    <text evidence="1">The sequence shown here is derived from an EMBL/GenBank/DDBJ whole genome shotgun (WGS) entry which is preliminary data.</text>
</comment>
<dbReference type="SUPFAM" id="SSF81383">
    <property type="entry name" value="F-box domain"/>
    <property type="match status" value="1"/>
</dbReference>
<dbReference type="EMBL" id="BPVZ01000048">
    <property type="protein sequence ID" value="GKV17671.1"/>
    <property type="molecule type" value="Genomic_DNA"/>
</dbReference>
<reference evidence="1 2" key="1">
    <citation type="journal article" date="2021" name="Commun. Biol.">
        <title>The genome of Shorea leprosula (Dipterocarpaceae) highlights the ecological relevance of drought in aseasonal tropical rainforests.</title>
        <authorList>
            <person name="Ng K.K.S."/>
            <person name="Kobayashi M.J."/>
            <person name="Fawcett J.A."/>
            <person name="Hatakeyama M."/>
            <person name="Paape T."/>
            <person name="Ng C.H."/>
            <person name="Ang C.C."/>
            <person name="Tnah L.H."/>
            <person name="Lee C.T."/>
            <person name="Nishiyama T."/>
            <person name="Sese J."/>
            <person name="O'Brien M.J."/>
            <person name="Copetti D."/>
            <person name="Mohd Noor M.I."/>
            <person name="Ong R.C."/>
            <person name="Putra M."/>
            <person name="Sireger I.Z."/>
            <person name="Indrioko S."/>
            <person name="Kosugi Y."/>
            <person name="Izuno A."/>
            <person name="Isagi Y."/>
            <person name="Lee S.L."/>
            <person name="Shimizu K.K."/>
        </authorList>
    </citation>
    <scope>NUCLEOTIDE SEQUENCE [LARGE SCALE GENOMIC DNA]</scope>
    <source>
        <strain evidence="1">214</strain>
    </source>
</reference>
<evidence type="ECO:0000313" key="1">
    <source>
        <dbReference type="EMBL" id="GKV17671.1"/>
    </source>
</evidence>
<dbReference type="InterPro" id="IPR044508">
    <property type="entry name" value="At5g50450/At1g67340-like"/>
</dbReference>
<keyword evidence="2" id="KW-1185">Reference proteome</keyword>
<dbReference type="InterPro" id="IPR036047">
    <property type="entry name" value="F-box-like_dom_sf"/>
</dbReference>
<dbReference type="PANTHER" id="PTHR46758">
    <property type="entry name" value="MYND DOMAIN-CONTAINING"/>
    <property type="match status" value="1"/>
</dbReference>
<organism evidence="1 2">
    <name type="scientific">Rubroshorea leprosula</name>
    <dbReference type="NCBI Taxonomy" id="152421"/>
    <lineage>
        <taxon>Eukaryota</taxon>
        <taxon>Viridiplantae</taxon>
        <taxon>Streptophyta</taxon>
        <taxon>Embryophyta</taxon>
        <taxon>Tracheophyta</taxon>
        <taxon>Spermatophyta</taxon>
        <taxon>Magnoliopsida</taxon>
        <taxon>eudicotyledons</taxon>
        <taxon>Gunneridae</taxon>
        <taxon>Pentapetalae</taxon>
        <taxon>rosids</taxon>
        <taxon>malvids</taxon>
        <taxon>Malvales</taxon>
        <taxon>Dipterocarpaceae</taxon>
        <taxon>Rubroshorea</taxon>
    </lineage>
</organism>
<proteinExistence type="predicted"/>
<name>A0AAV5JZ70_9ROSI</name>
<sequence length="266" mass="29713">MAAEESDLFDSLPDDLVISILSKLSSSAGCPSDFVNILMTCKKLNGLALHPLVLSKGSSKMFTIKAKNWSESARRFLKLCVDAGNAEAYYALLSLDMEEEERKFNEEFSNFFEIWDWQNHTRESLICPLEECQDLFVTSDENLEVKMIQTGGLEAVTAVNSSSFVAIGTPFERVEELKRKREEELDEARWGKRPATAYITPSCPPIGGFMAEARQNYHQSAAAPANQGPTFLTNEGTQIETREAAHDKEASTSSRAPLQVELRKFI</sequence>
<evidence type="ECO:0008006" key="3">
    <source>
        <dbReference type="Google" id="ProtNLM"/>
    </source>
</evidence>
<evidence type="ECO:0000313" key="2">
    <source>
        <dbReference type="Proteomes" id="UP001054252"/>
    </source>
</evidence>
<dbReference type="AlphaFoldDB" id="A0AAV5JZ70"/>
<dbReference type="PANTHER" id="PTHR46758:SF2">
    <property type="entry name" value="OJ1485_B09.11 PROTEIN"/>
    <property type="match status" value="1"/>
</dbReference>
<dbReference type="Proteomes" id="UP001054252">
    <property type="component" value="Unassembled WGS sequence"/>
</dbReference>
<gene>
    <name evidence="1" type="ORF">SLEP1_g28142</name>
</gene>